<reference evidence="1" key="1">
    <citation type="submission" date="2023-10" db="EMBL/GenBank/DDBJ databases">
        <title>Genome Sequence of the Bacteria from From Gut Wall in Crohn's Disease.</title>
        <authorList>
            <person name="Rodriguez-Palacios A."/>
        </authorList>
    </citation>
    <scope>NUCLEOTIDE SEQUENCE</scope>
    <source>
        <strain evidence="1">CavFT-hAR58</strain>
    </source>
</reference>
<organism evidence="1 2">
    <name type="scientific">Alistipes finegoldii</name>
    <dbReference type="NCBI Taxonomy" id="214856"/>
    <lineage>
        <taxon>Bacteria</taxon>
        <taxon>Pseudomonadati</taxon>
        <taxon>Bacteroidota</taxon>
        <taxon>Bacteroidia</taxon>
        <taxon>Bacteroidales</taxon>
        <taxon>Rikenellaceae</taxon>
        <taxon>Alistipes</taxon>
    </lineage>
</organism>
<evidence type="ECO:0000313" key="1">
    <source>
        <dbReference type="EMBL" id="MDU0260078.1"/>
    </source>
</evidence>
<proteinExistence type="predicted"/>
<sequence length="67" mass="7684">MPVLLPRYAGRRTCGLYARTVRQLRLCGRKGQCGDFAPFRRGEALFGRCRRGELQQCQLRTGGLQRQ</sequence>
<dbReference type="EMBL" id="JAWDES010000005">
    <property type="protein sequence ID" value="MDU0260078.1"/>
    <property type="molecule type" value="Genomic_DNA"/>
</dbReference>
<evidence type="ECO:0000313" key="2">
    <source>
        <dbReference type="Proteomes" id="UP001181347"/>
    </source>
</evidence>
<protein>
    <submittedName>
        <fullName evidence="1">Uncharacterized protein</fullName>
    </submittedName>
</protein>
<dbReference type="AlphaFoldDB" id="A0AAE4LLV0"/>
<comment type="caution">
    <text evidence="1">The sequence shown here is derived from an EMBL/GenBank/DDBJ whole genome shotgun (WGS) entry which is preliminary data.</text>
</comment>
<gene>
    <name evidence="1" type="ORF">RVH17_08125</name>
</gene>
<name>A0AAE4LLV0_9BACT</name>
<accession>A0AAE4LLV0</accession>
<dbReference type="Proteomes" id="UP001181347">
    <property type="component" value="Unassembled WGS sequence"/>
</dbReference>